<organism evidence="1 2">
    <name type="scientific">Hyalomma asiaticum</name>
    <name type="common">Tick</name>
    <dbReference type="NCBI Taxonomy" id="266040"/>
    <lineage>
        <taxon>Eukaryota</taxon>
        <taxon>Metazoa</taxon>
        <taxon>Ecdysozoa</taxon>
        <taxon>Arthropoda</taxon>
        <taxon>Chelicerata</taxon>
        <taxon>Arachnida</taxon>
        <taxon>Acari</taxon>
        <taxon>Parasitiformes</taxon>
        <taxon>Ixodida</taxon>
        <taxon>Ixodoidea</taxon>
        <taxon>Ixodidae</taxon>
        <taxon>Hyalomminae</taxon>
        <taxon>Hyalomma</taxon>
    </lineage>
</organism>
<accession>A0ACB7TRC3</accession>
<evidence type="ECO:0000313" key="2">
    <source>
        <dbReference type="Proteomes" id="UP000821845"/>
    </source>
</evidence>
<protein>
    <submittedName>
        <fullName evidence="1">Uncharacterized protein</fullName>
    </submittedName>
</protein>
<proteinExistence type="predicted"/>
<keyword evidence="2" id="KW-1185">Reference proteome</keyword>
<dbReference type="Proteomes" id="UP000821845">
    <property type="component" value="Chromosome 1"/>
</dbReference>
<dbReference type="EMBL" id="CM023481">
    <property type="protein sequence ID" value="KAH6948734.1"/>
    <property type="molecule type" value="Genomic_DNA"/>
</dbReference>
<comment type="caution">
    <text evidence="1">The sequence shown here is derived from an EMBL/GenBank/DDBJ whole genome shotgun (WGS) entry which is preliminary data.</text>
</comment>
<evidence type="ECO:0000313" key="1">
    <source>
        <dbReference type="EMBL" id="KAH6948734.1"/>
    </source>
</evidence>
<name>A0ACB7TRC3_HYAAI</name>
<gene>
    <name evidence="1" type="ORF">HPB50_026050</name>
</gene>
<sequence length="106" mass="11368">MLAAGAGATELRKVAIKRGAPAAAHLCRSVTGYTRPAGAWPRPRSSRDRAAAKVRKTGTAESAPPRRREAVGVEPVERSVNKADAARAQGRARQDRGKLRRRGGFR</sequence>
<reference evidence="1" key="1">
    <citation type="submission" date="2020-05" db="EMBL/GenBank/DDBJ databases">
        <title>Large-scale comparative analyses of tick genomes elucidate their genetic diversity and vector capacities.</title>
        <authorList>
            <person name="Jia N."/>
            <person name="Wang J."/>
            <person name="Shi W."/>
            <person name="Du L."/>
            <person name="Sun Y."/>
            <person name="Zhan W."/>
            <person name="Jiang J."/>
            <person name="Wang Q."/>
            <person name="Zhang B."/>
            <person name="Ji P."/>
            <person name="Sakyi L.B."/>
            <person name="Cui X."/>
            <person name="Yuan T."/>
            <person name="Jiang B."/>
            <person name="Yang W."/>
            <person name="Lam T.T.-Y."/>
            <person name="Chang Q."/>
            <person name="Ding S."/>
            <person name="Wang X."/>
            <person name="Zhu J."/>
            <person name="Ruan X."/>
            <person name="Zhao L."/>
            <person name="Wei J."/>
            <person name="Que T."/>
            <person name="Du C."/>
            <person name="Cheng J."/>
            <person name="Dai P."/>
            <person name="Han X."/>
            <person name="Huang E."/>
            <person name="Gao Y."/>
            <person name="Liu J."/>
            <person name="Shao H."/>
            <person name="Ye R."/>
            <person name="Li L."/>
            <person name="Wei W."/>
            <person name="Wang X."/>
            <person name="Wang C."/>
            <person name="Yang T."/>
            <person name="Huo Q."/>
            <person name="Li W."/>
            <person name="Guo W."/>
            <person name="Chen H."/>
            <person name="Zhou L."/>
            <person name="Ni X."/>
            <person name="Tian J."/>
            <person name="Zhou Y."/>
            <person name="Sheng Y."/>
            <person name="Liu T."/>
            <person name="Pan Y."/>
            <person name="Xia L."/>
            <person name="Li J."/>
            <person name="Zhao F."/>
            <person name="Cao W."/>
        </authorList>
    </citation>
    <scope>NUCLEOTIDE SEQUENCE</scope>
    <source>
        <strain evidence="1">Hyas-2018</strain>
    </source>
</reference>